<gene>
    <name evidence="12" type="ORF">ABSH63_08455</name>
</gene>
<evidence type="ECO:0000256" key="2">
    <source>
        <dbReference type="ARBA" id="ARBA00010212"/>
    </source>
</evidence>
<dbReference type="RefSeq" id="WP_352888976.1">
    <property type="nucleotide sequence ID" value="NZ_JBEPIJ010000008.1"/>
</dbReference>
<evidence type="ECO:0000256" key="9">
    <source>
        <dbReference type="SAM" id="Phobius"/>
    </source>
</evidence>
<evidence type="ECO:0000256" key="5">
    <source>
        <dbReference type="ARBA" id="ARBA00022692"/>
    </source>
</evidence>
<comment type="subcellular location">
    <subcellularLocation>
        <location evidence="1">Membrane</location>
        <topology evidence="1">Multi-pass membrane protein</topology>
    </subcellularLocation>
</comment>
<proteinExistence type="inferred from homology"/>
<keyword evidence="6" id="KW-0406">Ion transport</keyword>
<dbReference type="InterPro" id="IPR027470">
    <property type="entry name" value="Cation_efflux_CTD"/>
</dbReference>
<feature type="transmembrane region" description="Helical" evidence="9">
    <location>
        <begin position="89"/>
        <end position="106"/>
    </location>
</feature>
<dbReference type="EMBL" id="JBEPIJ010000008">
    <property type="protein sequence ID" value="MES0874032.1"/>
    <property type="molecule type" value="Genomic_DNA"/>
</dbReference>
<evidence type="ECO:0000313" key="13">
    <source>
        <dbReference type="Proteomes" id="UP001465331"/>
    </source>
</evidence>
<keyword evidence="4" id="KW-0410">Iron transport</keyword>
<feature type="transmembrane region" description="Helical" evidence="9">
    <location>
        <begin position="118"/>
        <end position="139"/>
    </location>
</feature>
<feature type="transmembrane region" description="Helical" evidence="9">
    <location>
        <begin position="160"/>
        <end position="180"/>
    </location>
</feature>
<dbReference type="InterPro" id="IPR058533">
    <property type="entry name" value="Cation_efflux_TM"/>
</dbReference>
<protein>
    <submittedName>
        <fullName evidence="12">Cation diffusion facilitator family transporter</fullName>
    </submittedName>
</protein>
<feature type="transmembrane region" description="Helical" evidence="9">
    <location>
        <begin position="16"/>
        <end position="35"/>
    </location>
</feature>
<keyword evidence="7 9" id="KW-1133">Transmembrane helix</keyword>
<comment type="caution">
    <text evidence="12">The sequence shown here is derived from an EMBL/GenBank/DDBJ whole genome shotgun (WGS) entry which is preliminary data.</text>
</comment>
<evidence type="ECO:0000256" key="1">
    <source>
        <dbReference type="ARBA" id="ARBA00004141"/>
    </source>
</evidence>
<dbReference type="SUPFAM" id="SSF161111">
    <property type="entry name" value="Cation efflux protein transmembrane domain-like"/>
    <property type="match status" value="1"/>
</dbReference>
<reference evidence="12 13" key="1">
    <citation type="submission" date="2024-06" db="EMBL/GenBank/DDBJ databases">
        <authorList>
            <person name="Li Z."/>
            <person name="Jiang Y."/>
        </authorList>
    </citation>
    <scope>NUCLEOTIDE SEQUENCE [LARGE SCALE GENOMIC DNA]</scope>
    <source>
        <strain evidence="12 13">HSW-8</strain>
    </source>
</reference>
<dbReference type="PANTHER" id="PTHR43840">
    <property type="entry name" value="MITOCHONDRIAL METAL TRANSPORTER 1-RELATED"/>
    <property type="match status" value="1"/>
</dbReference>
<accession>A0ABV2A9W1</accession>
<feature type="domain" description="Cation efflux protein transmembrane" evidence="10">
    <location>
        <begin position="18"/>
        <end position="211"/>
    </location>
</feature>
<dbReference type="PANTHER" id="PTHR43840:SF15">
    <property type="entry name" value="MITOCHONDRIAL METAL TRANSPORTER 1-RELATED"/>
    <property type="match status" value="1"/>
</dbReference>
<keyword evidence="6" id="KW-0864">Zinc transport</keyword>
<keyword evidence="4" id="KW-0408">Iron</keyword>
<evidence type="ECO:0000313" key="12">
    <source>
        <dbReference type="EMBL" id="MES0874032.1"/>
    </source>
</evidence>
<feature type="transmembrane region" description="Helical" evidence="9">
    <location>
        <begin position="47"/>
        <end position="68"/>
    </location>
</feature>
<feature type="transmembrane region" description="Helical" evidence="9">
    <location>
        <begin position="186"/>
        <end position="203"/>
    </location>
</feature>
<dbReference type="InterPro" id="IPR050291">
    <property type="entry name" value="CDF_Transporter"/>
</dbReference>
<dbReference type="Proteomes" id="UP001465331">
    <property type="component" value="Unassembled WGS sequence"/>
</dbReference>
<dbReference type="InterPro" id="IPR002524">
    <property type="entry name" value="Cation_efflux"/>
</dbReference>
<dbReference type="Gene3D" id="1.20.1510.10">
    <property type="entry name" value="Cation efflux protein transmembrane domain"/>
    <property type="match status" value="1"/>
</dbReference>
<dbReference type="InterPro" id="IPR027469">
    <property type="entry name" value="Cation_efflux_TMD_sf"/>
</dbReference>
<feature type="domain" description="Cation efflux protein cytoplasmic" evidence="11">
    <location>
        <begin position="216"/>
        <end position="292"/>
    </location>
</feature>
<sequence length="308" mass="32706">MAASLASAPAAQAHRWMLLSIAAALATMVLKLGAWRLTGSVGLLSDALESVVNLGAALLGFAMLRLAIQPADDEHAHGHGKAEYFASGFEGALIFVAALAIAWSAWPRLFDPQPLAQPGLGLAIALVAAAINGGVALLLRRAAQRHRSLTLEADAQHLLTDVWTSLGVVIGVALVAVSGWLLLDPLIALAVATHILWTGWRLLRESAAGLMDASLPAAERAKLDAILDDFRGEGIDFHAVRTRRSGARHFVSFHVLVPGRWSVQRGHDFVERIESRIAAELAPVSVLTHLEPIEDPAAHADTGLDRVP</sequence>
<dbReference type="Pfam" id="PF01545">
    <property type="entry name" value="Cation_efflux"/>
    <property type="match status" value="1"/>
</dbReference>
<dbReference type="Gene3D" id="3.30.70.1350">
    <property type="entry name" value="Cation efflux protein, cytoplasmic domain"/>
    <property type="match status" value="1"/>
</dbReference>
<dbReference type="Pfam" id="PF16916">
    <property type="entry name" value="ZT_dimer"/>
    <property type="match status" value="1"/>
</dbReference>
<dbReference type="InterPro" id="IPR036837">
    <property type="entry name" value="Cation_efflux_CTD_sf"/>
</dbReference>
<evidence type="ECO:0000259" key="11">
    <source>
        <dbReference type="Pfam" id="PF16916"/>
    </source>
</evidence>
<evidence type="ECO:0000256" key="3">
    <source>
        <dbReference type="ARBA" id="ARBA00022448"/>
    </source>
</evidence>
<evidence type="ECO:0000256" key="8">
    <source>
        <dbReference type="ARBA" id="ARBA00023136"/>
    </source>
</evidence>
<dbReference type="SUPFAM" id="SSF160240">
    <property type="entry name" value="Cation efflux protein cytoplasmic domain-like"/>
    <property type="match status" value="1"/>
</dbReference>
<keyword evidence="8 9" id="KW-0472">Membrane</keyword>
<dbReference type="NCBIfam" id="TIGR01297">
    <property type="entry name" value="CDF"/>
    <property type="match status" value="1"/>
</dbReference>
<keyword evidence="5 9" id="KW-0812">Transmembrane</keyword>
<name>A0ABV2A9W1_9GAMM</name>
<organism evidence="12 13">
    <name type="scientific">Sinimarinibacterium thermocellulolyticum</name>
    <dbReference type="NCBI Taxonomy" id="3170016"/>
    <lineage>
        <taxon>Bacteria</taxon>
        <taxon>Pseudomonadati</taxon>
        <taxon>Pseudomonadota</taxon>
        <taxon>Gammaproteobacteria</taxon>
        <taxon>Nevskiales</taxon>
        <taxon>Nevskiaceae</taxon>
        <taxon>Sinimarinibacterium</taxon>
    </lineage>
</organism>
<keyword evidence="13" id="KW-1185">Reference proteome</keyword>
<evidence type="ECO:0000256" key="6">
    <source>
        <dbReference type="ARBA" id="ARBA00022906"/>
    </source>
</evidence>
<evidence type="ECO:0000256" key="7">
    <source>
        <dbReference type="ARBA" id="ARBA00022989"/>
    </source>
</evidence>
<comment type="similarity">
    <text evidence="2">Belongs to the cation diffusion facilitator (CDF) transporter (TC 2.A.4) family. FieF subfamily.</text>
</comment>
<evidence type="ECO:0000259" key="10">
    <source>
        <dbReference type="Pfam" id="PF01545"/>
    </source>
</evidence>
<keyword evidence="3" id="KW-0813">Transport</keyword>
<evidence type="ECO:0000256" key="4">
    <source>
        <dbReference type="ARBA" id="ARBA00022496"/>
    </source>
</evidence>
<keyword evidence="6" id="KW-0862">Zinc</keyword>